<feature type="transmembrane region" description="Helical" evidence="9">
    <location>
        <begin position="65"/>
        <end position="86"/>
    </location>
</feature>
<evidence type="ECO:0000256" key="3">
    <source>
        <dbReference type="ARBA" id="ARBA00022475"/>
    </source>
</evidence>
<accession>A0A1H6DDN4</accession>
<name>A0A1H6DDN4_9HYPH</name>
<feature type="transmembrane region" description="Helical" evidence="9">
    <location>
        <begin position="290"/>
        <end position="311"/>
    </location>
</feature>
<proteinExistence type="inferred from homology"/>
<keyword evidence="5" id="KW-0029">Amino-acid transport</keyword>
<evidence type="ECO:0000256" key="1">
    <source>
        <dbReference type="ARBA" id="ARBA00004651"/>
    </source>
</evidence>
<dbReference type="Pfam" id="PF02653">
    <property type="entry name" value="BPD_transp_2"/>
    <property type="match status" value="1"/>
</dbReference>
<feature type="transmembrane region" description="Helical" evidence="9">
    <location>
        <begin position="246"/>
        <end position="270"/>
    </location>
</feature>
<evidence type="ECO:0000256" key="7">
    <source>
        <dbReference type="ARBA" id="ARBA00023136"/>
    </source>
</evidence>
<keyword evidence="11" id="KW-1185">Reference proteome</keyword>
<evidence type="ECO:0000256" key="6">
    <source>
        <dbReference type="ARBA" id="ARBA00022989"/>
    </source>
</evidence>
<dbReference type="PANTHER" id="PTHR11795">
    <property type="entry name" value="BRANCHED-CHAIN AMINO ACID TRANSPORT SYSTEM PERMEASE PROTEIN LIVH"/>
    <property type="match status" value="1"/>
</dbReference>
<feature type="transmembrane region" description="Helical" evidence="9">
    <location>
        <begin position="12"/>
        <end position="35"/>
    </location>
</feature>
<evidence type="ECO:0000256" key="2">
    <source>
        <dbReference type="ARBA" id="ARBA00022448"/>
    </source>
</evidence>
<dbReference type="CDD" id="cd06582">
    <property type="entry name" value="TM_PBP1_LivH_like"/>
    <property type="match status" value="1"/>
</dbReference>
<dbReference type="AlphaFoldDB" id="A0A1H6DDN4"/>
<reference evidence="10 11" key="1">
    <citation type="submission" date="2016-10" db="EMBL/GenBank/DDBJ databases">
        <authorList>
            <person name="de Groot N.N."/>
        </authorList>
    </citation>
    <scope>NUCLEOTIDE SEQUENCE [LARGE SCALE GENOMIC DNA]</scope>
    <source>
        <strain evidence="10 11">DSM 26656</strain>
    </source>
</reference>
<keyword evidence="2" id="KW-0813">Transport</keyword>
<evidence type="ECO:0000256" key="9">
    <source>
        <dbReference type="SAM" id="Phobius"/>
    </source>
</evidence>
<keyword evidence="3" id="KW-1003">Cell membrane</keyword>
<evidence type="ECO:0000313" key="10">
    <source>
        <dbReference type="EMBL" id="SEG82883.1"/>
    </source>
</evidence>
<evidence type="ECO:0000256" key="4">
    <source>
        <dbReference type="ARBA" id="ARBA00022692"/>
    </source>
</evidence>
<dbReference type="EMBL" id="FNUY01000021">
    <property type="protein sequence ID" value="SEG82883.1"/>
    <property type="molecule type" value="Genomic_DNA"/>
</dbReference>
<feature type="transmembrane region" description="Helical" evidence="9">
    <location>
        <begin position="91"/>
        <end position="111"/>
    </location>
</feature>
<feature type="transmembrane region" description="Helical" evidence="9">
    <location>
        <begin position="147"/>
        <end position="165"/>
    </location>
</feature>
<protein>
    <submittedName>
        <fullName evidence="10">Amino acid/amide ABC transporter membrane protein 1, HAAT family</fullName>
    </submittedName>
</protein>
<keyword evidence="6 9" id="KW-1133">Transmembrane helix</keyword>
<dbReference type="InterPro" id="IPR052157">
    <property type="entry name" value="BCAA_transport_permease"/>
</dbReference>
<dbReference type="InterPro" id="IPR001851">
    <property type="entry name" value="ABC_transp_permease"/>
</dbReference>
<dbReference type="GO" id="GO:0022857">
    <property type="term" value="F:transmembrane transporter activity"/>
    <property type="evidence" value="ECO:0007669"/>
    <property type="project" value="InterPro"/>
</dbReference>
<dbReference type="Proteomes" id="UP000236743">
    <property type="component" value="Unassembled WGS sequence"/>
</dbReference>
<keyword evidence="4 9" id="KW-0812">Transmembrane</keyword>
<gene>
    <name evidence="10" type="ORF">SAMN04488115_12124</name>
</gene>
<feature type="transmembrane region" description="Helical" evidence="9">
    <location>
        <begin position="117"/>
        <end position="135"/>
    </location>
</feature>
<organism evidence="10 11">
    <name type="scientific">Bosea lathyri</name>
    <dbReference type="NCBI Taxonomy" id="1036778"/>
    <lineage>
        <taxon>Bacteria</taxon>
        <taxon>Pseudomonadati</taxon>
        <taxon>Pseudomonadota</taxon>
        <taxon>Alphaproteobacteria</taxon>
        <taxon>Hyphomicrobiales</taxon>
        <taxon>Boseaceae</taxon>
        <taxon>Bosea</taxon>
    </lineage>
</organism>
<dbReference type="GO" id="GO:0005886">
    <property type="term" value="C:plasma membrane"/>
    <property type="evidence" value="ECO:0007669"/>
    <property type="project" value="UniProtKB-SubCell"/>
</dbReference>
<evidence type="ECO:0000256" key="8">
    <source>
        <dbReference type="ARBA" id="ARBA00037998"/>
    </source>
</evidence>
<keyword evidence="7 9" id="KW-0472">Membrane</keyword>
<feature type="transmembrane region" description="Helical" evidence="9">
    <location>
        <begin position="205"/>
        <end position="225"/>
    </location>
</feature>
<evidence type="ECO:0000256" key="5">
    <source>
        <dbReference type="ARBA" id="ARBA00022970"/>
    </source>
</evidence>
<dbReference type="GO" id="GO:0006865">
    <property type="term" value="P:amino acid transport"/>
    <property type="evidence" value="ECO:0007669"/>
    <property type="project" value="UniProtKB-KW"/>
</dbReference>
<sequence>MSDVAARPAPNLLANGWIKAGLILAGLVVVALVGAQLDGSGTFYKVFIDPFQQMVAAPDLLAQTIWEGLVSGVLYALIALGFVLIFKASGVFNFAQGIMVVFAALTLVGLHEKGVPAWLAVILTLGVMFVLAVTIERVVLRPLVNQPDIILFMATFGITYFLIGFGESLFGGNPKQMIADELYLPKGAIDLQIFGGLVSLQKIDIAAAVIASIMIAALALFFQYTRIGRALRAVADSHKAALSVGISLNQIWVIVWFTAGIVALITGIMWGARSDVSFALEIVALKALPVLILGGFTSIPGAIIGGLIIGIGEKLGEFYWGPLIGGGIESWLAYFIALGFLLFRPQGLFGDKIIERI</sequence>
<evidence type="ECO:0000313" key="11">
    <source>
        <dbReference type="Proteomes" id="UP000236743"/>
    </source>
</evidence>
<comment type="similarity">
    <text evidence="8">Belongs to the binding-protein-dependent transport system permease family. LivHM subfamily.</text>
</comment>
<dbReference type="PANTHER" id="PTHR11795:SF451">
    <property type="entry name" value="ABC TRANSPORTER PERMEASE PROTEIN"/>
    <property type="match status" value="1"/>
</dbReference>
<feature type="transmembrane region" description="Helical" evidence="9">
    <location>
        <begin position="318"/>
        <end position="343"/>
    </location>
</feature>
<comment type="subcellular location">
    <subcellularLocation>
        <location evidence="1">Cell membrane</location>
        <topology evidence="1">Multi-pass membrane protein</topology>
    </subcellularLocation>
</comment>